<dbReference type="InterPro" id="IPR039536">
    <property type="entry name" value="TetR_C_Proteobacteria"/>
</dbReference>
<dbReference type="SUPFAM" id="SSF48498">
    <property type="entry name" value="Tetracyclin repressor-like, C-terminal domain"/>
    <property type="match status" value="1"/>
</dbReference>
<dbReference type="RefSeq" id="WP_213350464.1">
    <property type="nucleotide sequence ID" value="NZ_JAHBGB010000002.1"/>
</dbReference>
<dbReference type="PANTHER" id="PTHR30055:SF146">
    <property type="entry name" value="HTH-TYPE TRANSCRIPTIONAL DUAL REGULATOR CECR"/>
    <property type="match status" value="1"/>
</dbReference>
<dbReference type="EMBL" id="JBHUHD010000001">
    <property type="protein sequence ID" value="MFD2141000.1"/>
    <property type="molecule type" value="Genomic_DNA"/>
</dbReference>
<dbReference type="Pfam" id="PF14246">
    <property type="entry name" value="TetR_C_7"/>
    <property type="match status" value="1"/>
</dbReference>
<protein>
    <submittedName>
        <fullName evidence="4">TetR/AcrR family transcriptional regulator</fullName>
    </submittedName>
</protein>
<name>A0ABW4YXD0_9HYPH</name>
<proteinExistence type="predicted"/>
<feature type="domain" description="HTH tetR-type" evidence="3">
    <location>
        <begin position="22"/>
        <end position="82"/>
    </location>
</feature>
<evidence type="ECO:0000256" key="1">
    <source>
        <dbReference type="ARBA" id="ARBA00023125"/>
    </source>
</evidence>
<sequence length="223" mass="23045">MAGEAGASTGRRCPTRRTGRGQATCDRLRRVAACLFVARGYDGVSLDEIVQAAGGSKTNIYAFYGGKEGLFVAAIEAALGEVLRPLTEADTRGLALEEGLTRLGQALIDALLSPKALALHRTLIGETGRFPRLGAAWYAAGPATSQAAFAGFLARALAAGEDAGRAPGDPSEIAVLARLFHDMVAGDLQQRALFETEPAGVAERAAAVAAAVRAVEALVARRG</sequence>
<accession>A0ABW4YXD0</accession>
<dbReference type="Proteomes" id="UP001597299">
    <property type="component" value="Unassembled WGS sequence"/>
</dbReference>
<dbReference type="PROSITE" id="PS50977">
    <property type="entry name" value="HTH_TETR_2"/>
    <property type="match status" value="1"/>
</dbReference>
<dbReference type="InterPro" id="IPR050109">
    <property type="entry name" value="HTH-type_TetR-like_transc_reg"/>
</dbReference>
<evidence type="ECO:0000256" key="2">
    <source>
        <dbReference type="PROSITE-ProRule" id="PRU00335"/>
    </source>
</evidence>
<dbReference type="PANTHER" id="PTHR30055">
    <property type="entry name" value="HTH-TYPE TRANSCRIPTIONAL REGULATOR RUTR"/>
    <property type="match status" value="1"/>
</dbReference>
<keyword evidence="1 2" id="KW-0238">DNA-binding</keyword>
<organism evidence="4 5">
    <name type="scientific">Ancylobacter oerskovii</name>
    <dbReference type="NCBI Taxonomy" id="459519"/>
    <lineage>
        <taxon>Bacteria</taxon>
        <taxon>Pseudomonadati</taxon>
        <taxon>Pseudomonadota</taxon>
        <taxon>Alphaproteobacteria</taxon>
        <taxon>Hyphomicrobiales</taxon>
        <taxon>Xanthobacteraceae</taxon>
        <taxon>Ancylobacter</taxon>
    </lineage>
</organism>
<keyword evidence="5" id="KW-1185">Reference proteome</keyword>
<evidence type="ECO:0000259" key="3">
    <source>
        <dbReference type="PROSITE" id="PS50977"/>
    </source>
</evidence>
<evidence type="ECO:0000313" key="4">
    <source>
        <dbReference type="EMBL" id="MFD2141000.1"/>
    </source>
</evidence>
<evidence type="ECO:0000313" key="5">
    <source>
        <dbReference type="Proteomes" id="UP001597299"/>
    </source>
</evidence>
<feature type="DNA-binding region" description="H-T-H motif" evidence="2">
    <location>
        <begin position="45"/>
        <end position="64"/>
    </location>
</feature>
<comment type="caution">
    <text evidence="4">The sequence shown here is derived from an EMBL/GenBank/DDBJ whole genome shotgun (WGS) entry which is preliminary data.</text>
</comment>
<dbReference type="Gene3D" id="1.10.10.60">
    <property type="entry name" value="Homeodomain-like"/>
    <property type="match status" value="1"/>
</dbReference>
<gene>
    <name evidence="4" type="ORF">ACFSNC_11355</name>
</gene>
<dbReference type="Pfam" id="PF00440">
    <property type="entry name" value="TetR_N"/>
    <property type="match status" value="1"/>
</dbReference>
<dbReference type="InterPro" id="IPR009057">
    <property type="entry name" value="Homeodomain-like_sf"/>
</dbReference>
<dbReference type="InterPro" id="IPR001647">
    <property type="entry name" value="HTH_TetR"/>
</dbReference>
<dbReference type="InterPro" id="IPR036271">
    <property type="entry name" value="Tet_transcr_reg_TetR-rel_C_sf"/>
</dbReference>
<reference evidence="5" key="1">
    <citation type="journal article" date="2019" name="Int. J. Syst. Evol. Microbiol.">
        <title>The Global Catalogue of Microorganisms (GCM) 10K type strain sequencing project: providing services to taxonomists for standard genome sequencing and annotation.</title>
        <authorList>
            <consortium name="The Broad Institute Genomics Platform"/>
            <consortium name="The Broad Institute Genome Sequencing Center for Infectious Disease"/>
            <person name="Wu L."/>
            <person name="Ma J."/>
        </authorList>
    </citation>
    <scope>NUCLEOTIDE SEQUENCE [LARGE SCALE GENOMIC DNA]</scope>
    <source>
        <strain evidence="5">CCM 7435</strain>
    </source>
</reference>
<dbReference type="SUPFAM" id="SSF46689">
    <property type="entry name" value="Homeodomain-like"/>
    <property type="match status" value="1"/>
</dbReference>
<dbReference type="Gene3D" id="1.10.357.10">
    <property type="entry name" value="Tetracycline Repressor, domain 2"/>
    <property type="match status" value="1"/>
</dbReference>